<organism evidence="2 3">
    <name type="scientific">Erythranthe guttata</name>
    <name type="common">Yellow monkey flower</name>
    <name type="synonym">Mimulus guttatus</name>
    <dbReference type="NCBI Taxonomy" id="4155"/>
    <lineage>
        <taxon>Eukaryota</taxon>
        <taxon>Viridiplantae</taxon>
        <taxon>Streptophyta</taxon>
        <taxon>Embryophyta</taxon>
        <taxon>Tracheophyta</taxon>
        <taxon>Spermatophyta</taxon>
        <taxon>Magnoliopsida</taxon>
        <taxon>eudicotyledons</taxon>
        <taxon>Gunneridae</taxon>
        <taxon>Pentapetalae</taxon>
        <taxon>asterids</taxon>
        <taxon>lamiids</taxon>
        <taxon>Lamiales</taxon>
        <taxon>Phrymaceae</taxon>
        <taxon>Erythranthe</taxon>
    </lineage>
</organism>
<evidence type="ECO:0000313" key="3">
    <source>
        <dbReference type="Proteomes" id="UP000030748"/>
    </source>
</evidence>
<sequence>MMINPNHENRSVSSIDLLQERFRQLQKMKELRQEKELLRILSESADRSSSSSSYGSQPPIITHDDKYYLSAAAMKLLPANNNKPTTTRVINNDCQLSLSLWPADSPYIAKRAADNQSNVGHLSKSSCFADAMFIRLESSGAGSDVDTSLRL</sequence>
<gene>
    <name evidence="2" type="ORF">MIMGU_mgv1a027020mg</name>
</gene>
<reference evidence="2 3" key="1">
    <citation type="journal article" date="2013" name="Proc. Natl. Acad. Sci. U.S.A.">
        <title>Fine-scale variation in meiotic recombination in Mimulus inferred from population shotgun sequencing.</title>
        <authorList>
            <person name="Hellsten U."/>
            <person name="Wright K.M."/>
            <person name="Jenkins J."/>
            <person name="Shu S."/>
            <person name="Yuan Y."/>
            <person name="Wessler S.R."/>
            <person name="Schmutz J."/>
            <person name="Willis J.H."/>
            <person name="Rokhsar D.S."/>
        </authorList>
    </citation>
    <scope>NUCLEOTIDE SEQUENCE [LARGE SCALE GENOMIC DNA]</scope>
    <source>
        <strain evidence="3">cv. DUN x IM62</strain>
    </source>
</reference>
<dbReference type="eggNOG" id="ENOG502SCJ6">
    <property type="taxonomic scope" value="Eukaryota"/>
</dbReference>
<name>A0A022QMF9_ERYGU</name>
<keyword evidence="1" id="KW-0175">Coiled coil</keyword>
<evidence type="ECO:0000313" key="2">
    <source>
        <dbReference type="EMBL" id="EYU27675.1"/>
    </source>
</evidence>
<evidence type="ECO:0000256" key="1">
    <source>
        <dbReference type="SAM" id="Coils"/>
    </source>
</evidence>
<feature type="coiled-coil region" evidence="1">
    <location>
        <begin position="15"/>
        <end position="48"/>
    </location>
</feature>
<keyword evidence="3" id="KW-1185">Reference proteome</keyword>
<dbReference type="Proteomes" id="UP000030748">
    <property type="component" value="Unassembled WGS sequence"/>
</dbReference>
<dbReference type="PANTHER" id="PTHR34570:SF12">
    <property type="entry name" value="EXPRESSED PROTEIN"/>
    <property type="match status" value="1"/>
</dbReference>
<proteinExistence type="predicted"/>
<dbReference type="EMBL" id="KI631456">
    <property type="protein sequence ID" value="EYU27675.1"/>
    <property type="molecule type" value="Genomic_DNA"/>
</dbReference>
<dbReference type="PANTHER" id="PTHR34570">
    <property type="entry name" value="OS03G0593100 PROTEIN"/>
    <property type="match status" value="1"/>
</dbReference>
<dbReference type="PhylomeDB" id="A0A022QMF9"/>
<accession>A0A022QMF9</accession>
<protein>
    <submittedName>
        <fullName evidence="2">Uncharacterized protein</fullName>
    </submittedName>
</protein>
<dbReference type="AlphaFoldDB" id="A0A022QMF9"/>